<dbReference type="Pfam" id="PF13912">
    <property type="entry name" value="zf-C2H2_6"/>
    <property type="match status" value="1"/>
</dbReference>
<evidence type="ECO:0000256" key="1">
    <source>
        <dbReference type="ARBA" id="ARBA00004123"/>
    </source>
</evidence>
<dbReference type="SMART" id="SM00355">
    <property type="entry name" value="ZnF_C2H2"/>
    <property type="match status" value="6"/>
</dbReference>
<gene>
    <name evidence="11" type="ORF">CLODIP_2_CD07260</name>
</gene>
<dbReference type="Proteomes" id="UP000494165">
    <property type="component" value="Unassembled WGS sequence"/>
</dbReference>
<name>A0A8S1CH05_9INSE</name>
<feature type="domain" description="C2H2-type" evidence="10">
    <location>
        <begin position="992"/>
        <end position="1020"/>
    </location>
</feature>
<evidence type="ECO:0000256" key="6">
    <source>
        <dbReference type="ARBA" id="ARBA00023242"/>
    </source>
</evidence>
<proteinExistence type="inferred from homology"/>
<dbReference type="GO" id="GO:0000981">
    <property type="term" value="F:DNA-binding transcription factor activity, RNA polymerase II-specific"/>
    <property type="evidence" value="ECO:0007669"/>
    <property type="project" value="TreeGrafter"/>
</dbReference>
<keyword evidence="6" id="KW-0539">Nucleus</keyword>
<feature type="domain" description="C2H2-type" evidence="10">
    <location>
        <begin position="1021"/>
        <end position="1048"/>
    </location>
</feature>
<evidence type="ECO:0000256" key="4">
    <source>
        <dbReference type="ARBA" id="ARBA00022771"/>
    </source>
</evidence>
<feature type="region of interest" description="Disordered" evidence="9">
    <location>
        <begin position="181"/>
        <end position="200"/>
    </location>
</feature>
<evidence type="ECO:0000256" key="7">
    <source>
        <dbReference type="ARBA" id="ARBA00037948"/>
    </source>
</evidence>
<evidence type="ECO:0000256" key="8">
    <source>
        <dbReference type="PROSITE-ProRule" id="PRU00042"/>
    </source>
</evidence>
<reference evidence="11 12" key="1">
    <citation type="submission" date="2020-04" db="EMBL/GenBank/DDBJ databases">
        <authorList>
            <person name="Alioto T."/>
            <person name="Alioto T."/>
            <person name="Gomez Garrido J."/>
        </authorList>
    </citation>
    <scope>NUCLEOTIDE SEQUENCE [LARGE SCALE GENOMIC DNA]</scope>
</reference>
<evidence type="ECO:0000313" key="11">
    <source>
        <dbReference type="EMBL" id="CAB3368568.1"/>
    </source>
</evidence>
<evidence type="ECO:0000259" key="10">
    <source>
        <dbReference type="PROSITE" id="PS50157"/>
    </source>
</evidence>
<protein>
    <recommendedName>
        <fullName evidence="10">C2H2-type domain-containing protein</fullName>
    </recommendedName>
</protein>
<sequence length="1129" mass="124584">MPHYRYSIANKIRKEEDNILNTENPTEKTKDKKTLKTASKETAEKNYAMEDPQTNSKIVLGGQDVPSSSSRYAAACSLSSQSIEPRPKSRHDANPSEQPQEKGSFFVQHWEEIDQSSTEHSVSRSSAAPSGFRCISKNDSIVSMEKPLTVAKGVLSEAHLVFPPLPGKPTEASAVEAELPLSVSEETQPTGEASQPHAARSIHDQENFLAALNLTPSFRLRSSGELKHTQTRLTEASKKRKHRIPVHSLIDEVADAEFLGDNTKPKSPKELKSLETETGFTPASCHSCHQSFDSISQLSDHVRALHRRRCIRCGINNFDTLSEFLIHHKSHVRPCRVKLRGLGPEYRQEAEDLRKAISKNYQALFPKIHLRLTSCRKAKAAEERIEQERRQSAIRLKSREENMESDLEALDKIIESLHSESAEFPSTATLPPEPSPATSISLSYVSSPASAPALSPPAQSVQQPLISVRSTASLMSESALRNLSDKEGDTVQQNADEPEFVSVERLADNNIITLASILTPPQSNTPIISQTLPSQQAALVPEQHHLSFEPQTTQQVYISTQHVFMAQQQEPPSMAQRSLHHLLSAPNMSTLGMQQRQAPPKGNPAYRCSVCNYQATNMDQLNGHRTLHEHFMCPLCKSNFKTQDDVMRHHNNVHAAQPVQRQHNPPPTYQQYMNKEQLNGAFVMQQNPYHQHQQQQQLQQMLMQQRMGGPTQPGHHPMQPSLQGMIAMQQRVMGPMQMAPGIPPYQMAMQPRGVIRQSNRHRFQQPNANNVTHRQAMQGPAYRQANQNSLAPLKRPAENQTGQQSASPTKKRIGLDIPVEQPDDCQIIAVQRGGDGVPQITSVQGAASRANEISSQAASTLLSNSNISVSIQPIDKDKGKPQPEVVASILKDRGIIVTSTAKTVSEKPAEQDNKVENRTALANIPEVLINNKNIQISQTPKVKNGPRTEIPAPGAPAQNVNRPTKPQTVDNTAEARANANNPQNKKPGNHNVTCQICNKGFASTNALNIHTGMMHSEKVIYKCKVCNAAFTSVDGLRTHEMTHNKDSVPLGSELAIPLVNVQDVSVVNNLAKIGINYFIPLTNSEGSGSFIIPVISAESSMKNPNVPVDLGAISFLKIGQLNALNNRRT</sequence>
<dbReference type="Gene3D" id="3.30.160.60">
    <property type="entry name" value="Classic Zinc Finger"/>
    <property type="match status" value="2"/>
</dbReference>
<dbReference type="InterPro" id="IPR013087">
    <property type="entry name" value="Znf_C2H2_type"/>
</dbReference>
<dbReference type="PROSITE" id="PS50157">
    <property type="entry name" value="ZINC_FINGER_C2H2_2"/>
    <property type="match status" value="4"/>
</dbReference>
<dbReference type="SUPFAM" id="SSF57667">
    <property type="entry name" value="beta-beta-alpha zinc fingers"/>
    <property type="match status" value="1"/>
</dbReference>
<keyword evidence="4 8" id="KW-0863">Zinc-finger</keyword>
<keyword evidence="5" id="KW-0862">Zinc</keyword>
<feature type="compositionally biased region" description="Polar residues" evidence="9">
    <location>
        <begin position="65"/>
        <end position="83"/>
    </location>
</feature>
<feature type="domain" description="C2H2-type" evidence="10">
    <location>
        <begin position="283"/>
        <end position="306"/>
    </location>
</feature>
<feature type="compositionally biased region" description="Basic and acidic residues" evidence="9">
    <location>
        <begin position="25"/>
        <end position="48"/>
    </location>
</feature>
<keyword evidence="2" id="KW-0479">Metal-binding</keyword>
<dbReference type="PROSITE" id="PS00028">
    <property type="entry name" value="ZINC_FINGER_C2H2_1"/>
    <property type="match status" value="4"/>
</dbReference>
<comment type="subcellular location">
    <subcellularLocation>
        <location evidence="1">Nucleus</location>
    </subcellularLocation>
</comment>
<dbReference type="GO" id="GO:0008270">
    <property type="term" value="F:zinc ion binding"/>
    <property type="evidence" value="ECO:0007669"/>
    <property type="project" value="UniProtKB-KW"/>
</dbReference>
<evidence type="ECO:0000256" key="5">
    <source>
        <dbReference type="ARBA" id="ARBA00022833"/>
    </source>
</evidence>
<keyword evidence="3" id="KW-0677">Repeat</keyword>
<comment type="similarity">
    <text evidence="7">Belongs to the snail C2H2-type zinc-finger protein family.</text>
</comment>
<dbReference type="OrthoDB" id="5982876at2759"/>
<feature type="region of interest" description="Disordered" evidence="9">
    <location>
        <begin position="1"/>
        <end position="102"/>
    </location>
</feature>
<feature type="compositionally biased region" description="Polar residues" evidence="9">
    <location>
        <begin position="958"/>
        <end position="971"/>
    </location>
</feature>
<evidence type="ECO:0000313" key="12">
    <source>
        <dbReference type="Proteomes" id="UP000494165"/>
    </source>
</evidence>
<feature type="compositionally biased region" description="Polar residues" evidence="9">
    <location>
        <begin position="978"/>
        <end position="990"/>
    </location>
</feature>
<dbReference type="InterPro" id="IPR050527">
    <property type="entry name" value="Snail/Krueppel_Znf"/>
</dbReference>
<evidence type="ECO:0000256" key="9">
    <source>
        <dbReference type="SAM" id="MobiDB-lite"/>
    </source>
</evidence>
<feature type="region of interest" description="Disordered" evidence="9">
    <location>
        <begin position="937"/>
        <end position="990"/>
    </location>
</feature>
<dbReference type="InterPro" id="IPR036236">
    <property type="entry name" value="Znf_C2H2_sf"/>
</dbReference>
<comment type="caution">
    <text evidence="11">The sequence shown here is derived from an EMBL/GenBank/DDBJ whole genome shotgun (WGS) entry which is preliminary data.</text>
</comment>
<dbReference type="EMBL" id="CADEPI010000038">
    <property type="protein sequence ID" value="CAB3368568.1"/>
    <property type="molecule type" value="Genomic_DNA"/>
</dbReference>
<dbReference type="GO" id="GO:0000978">
    <property type="term" value="F:RNA polymerase II cis-regulatory region sequence-specific DNA binding"/>
    <property type="evidence" value="ECO:0007669"/>
    <property type="project" value="TreeGrafter"/>
</dbReference>
<accession>A0A8S1CH05</accession>
<feature type="compositionally biased region" description="Basic and acidic residues" evidence="9">
    <location>
        <begin position="85"/>
        <end position="94"/>
    </location>
</feature>
<keyword evidence="12" id="KW-1185">Reference proteome</keyword>
<dbReference type="PANTHER" id="PTHR24388:SF54">
    <property type="entry name" value="PROTEIN ESCARGOT"/>
    <property type="match status" value="1"/>
</dbReference>
<dbReference type="AlphaFoldDB" id="A0A8S1CH05"/>
<dbReference type="PANTHER" id="PTHR24388">
    <property type="entry name" value="ZINC FINGER PROTEIN"/>
    <property type="match status" value="1"/>
</dbReference>
<dbReference type="GO" id="GO:0005634">
    <property type="term" value="C:nucleus"/>
    <property type="evidence" value="ECO:0007669"/>
    <property type="project" value="UniProtKB-SubCell"/>
</dbReference>
<feature type="compositionally biased region" description="Polar residues" evidence="9">
    <location>
        <begin position="184"/>
        <end position="193"/>
    </location>
</feature>
<evidence type="ECO:0000256" key="3">
    <source>
        <dbReference type="ARBA" id="ARBA00022737"/>
    </source>
</evidence>
<feature type="domain" description="C2H2-type" evidence="10">
    <location>
        <begin position="631"/>
        <end position="659"/>
    </location>
</feature>
<evidence type="ECO:0000256" key="2">
    <source>
        <dbReference type="ARBA" id="ARBA00022723"/>
    </source>
</evidence>
<organism evidence="11 12">
    <name type="scientific">Cloeon dipterum</name>
    <dbReference type="NCBI Taxonomy" id="197152"/>
    <lineage>
        <taxon>Eukaryota</taxon>
        <taxon>Metazoa</taxon>
        <taxon>Ecdysozoa</taxon>
        <taxon>Arthropoda</taxon>
        <taxon>Hexapoda</taxon>
        <taxon>Insecta</taxon>
        <taxon>Pterygota</taxon>
        <taxon>Palaeoptera</taxon>
        <taxon>Ephemeroptera</taxon>
        <taxon>Pisciforma</taxon>
        <taxon>Baetidae</taxon>
        <taxon>Cloeon</taxon>
    </lineage>
</organism>